<dbReference type="CDD" id="cd02440">
    <property type="entry name" value="AdoMet_MTases"/>
    <property type="match status" value="1"/>
</dbReference>
<reference evidence="1 2" key="1">
    <citation type="journal article" date="2016" name="Nat. Commun.">
        <title>Thousands of microbial genomes shed light on interconnected biogeochemical processes in an aquifer system.</title>
        <authorList>
            <person name="Anantharaman K."/>
            <person name="Brown C.T."/>
            <person name="Hug L.A."/>
            <person name="Sharon I."/>
            <person name="Castelle C.J."/>
            <person name="Probst A.J."/>
            <person name="Thomas B.C."/>
            <person name="Singh A."/>
            <person name="Wilkins M.J."/>
            <person name="Karaoz U."/>
            <person name="Brodie E.L."/>
            <person name="Williams K.H."/>
            <person name="Hubbard S.S."/>
            <person name="Banfield J.F."/>
        </authorList>
    </citation>
    <scope>NUCLEOTIDE SEQUENCE [LARGE SCALE GENOMIC DNA]</scope>
</reference>
<proteinExistence type="predicted"/>
<dbReference type="SUPFAM" id="SSF53335">
    <property type="entry name" value="S-adenosyl-L-methionine-dependent methyltransferases"/>
    <property type="match status" value="1"/>
</dbReference>
<dbReference type="STRING" id="1802055.A3A74_05760"/>
<organism evidence="1 2">
    <name type="scientific">Candidatus Roizmanbacteria bacterium RIFCSPLOWO2_01_FULL_35_13</name>
    <dbReference type="NCBI Taxonomy" id="1802055"/>
    <lineage>
        <taxon>Bacteria</taxon>
        <taxon>Candidatus Roizmaniibacteriota</taxon>
    </lineage>
</organism>
<dbReference type="Gene3D" id="3.40.50.150">
    <property type="entry name" value="Vaccinia Virus protein VP39"/>
    <property type="match status" value="1"/>
</dbReference>
<protein>
    <recommendedName>
        <fullName evidence="3">Methyltransferase type 11 domain-containing protein</fullName>
    </recommendedName>
</protein>
<dbReference type="InterPro" id="IPR029063">
    <property type="entry name" value="SAM-dependent_MTases_sf"/>
</dbReference>
<dbReference type="PANTHER" id="PTHR43861">
    <property type="entry name" value="TRANS-ACONITATE 2-METHYLTRANSFERASE-RELATED"/>
    <property type="match status" value="1"/>
</dbReference>
<accession>A0A1F7I750</accession>
<dbReference type="Pfam" id="PF13489">
    <property type="entry name" value="Methyltransf_23"/>
    <property type="match status" value="1"/>
</dbReference>
<dbReference type="PANTHER" id="PTHR43861:SF6">
    <property type="entry name" value="METHYLTRANSFERASE TYPE 11"/>
    <property type="match status" value="1"/>
</dbReference>
<evidence type="ECO:0000313" key="2">
    <source>
        <dbReference type="Proteomes" id="UP000179270"/>
    </source>
</evidence>
<dbReference type="AlphaFoldDB" id="A0A1F7I750"/>
<evidence type="ECO:0000313" key="1">
    <source>
        <dbReference type="EMBL" id="OGK39102.1"/>
    </source>
</evidence>
<dbReference type="EMBL" id="MGAF01000058">
    <property type="protein sequence ID" value="OGK39102.1"/>
    <property type="molecule type" value="Genomic_DNA"/>
</dbReference>
<evidence type="ECO:0008006" key="3">
    <source>
        <dbReference type="Google" id="ProtNLM"/>
    </source>
</evidence>
<gene>
    <name evidence="1" type="ORF">A3A74_05760</name>
</gene>
<sequence length="304" mass="35796">METKIKCGICDEKLFKVIYKSKISDYKDSNYLISDSDYGKHPQIVRCMNCSLIYVNPREKRSNLEKHYLNLNDPDYQAESENRALSFKKILKKLENYKADKGTILDIGCSTGIFLHEAEKLGWKTYGTDLSEWSINFAKNVYHLKNVFQGTLEKQKFKSNFFDCIVILDVIEHVTDPGKLLKEANRLLKKDGILCLVTPDIGSPTAKIMKESWWHIRPPHLFYFTSHSIKKLLEKNNFSILKKNRYTWYFSIDYLWKRVKKIKNPVFNFLNLLLEKTFINMVKKWVVPVNLFDSMEVYASKKNE</sequence>
<comment type="caution">
    <text evidence="1">The sequence shown here is derived from an EMBL/GenBank/DDBJ whole genome shotgun (WGS) entry which is preliminary data.</text>
</comment>
<name>A0A1F7I750_9BACT</name>
<dbReference type="Proteomes" id="UP000179270">
    <property type="component" value="Unassembled WGS sequence"/>
</dbReference>